<gene>
    <name evidence="1" type="ORF">RCOM_1033350</name>
</gene>
<protein>
    <submittedName>
        <fullName evidence="1">Uncharacterized protein</fullName>
    </submittedName>
</protein>
<organism evidence="1 2">
    <name type="scientific">Ricinus communis</name>
    <name type="common">Castor bean</name>
    <dbReference type="NCBI Taxonomy" id="3988"/>
    <lineage>
        <taxon>Eukaryota</taxon>
        <taxon>Viridiplantae</taxon>
        <taxon>Streptophyta</taxon>
        <taxon>Embryophyta</taxon>
        <taxon>Tracheophyta</taxon>
        <taxon>Spermatophyta</taxon>
        <taxon>Magnoliopsida</taxon>
        <taxon>eudicotyledons</taxon>
        <taxon>Gunneridae</taxon>
        <taxon>Pentapetalae</taxon>
        <taxon>rosids</taxon>
        <taxon>fabids</taxon>
        <taxon>Malpighiales</taxon>
        <taxon>Euphorbiaceae</taxon>
        <taxon>Acalyphoideae</taxon>
        <taxon>Acalypheae</taxon>
        <taxon>Ricinus</taxon>
    </lineage>
</organism>
<dbReference type="EMBL" id="EQ973783">
    <property type="protein sequence ID" value="EEF48443.1"/>
    <property type="molecule type" value="Genomic_DNA"/>
</dbReference>
<dbReference type="AlphaFoldDB" id="B9RJE1"/>
<dbReference type="FunCoup" id="B9RJE1">
    <property type="interactions" value="1"/>
</dbReference>
<reference evidence="2" key="1">
    <citation type="journal article" date="2010" name="Nat. Biotechnol.">
        <title>Draft genome sequence of the oilseed species Ricinus communis.</title>
        <authorList>
            <person name="Chan A.P."/>
            <person name="Crabtree J."/>
            <person name="Zhao Q."/>
            <person name="Lorenzi H."/>
            <person name="Orvis J."/>
            <person name="Puiu D."/>
            <person name="Melake-Berhan A."/>
            <person name="Jones K.M."/>
            <person name="Redman J."/>
            <person name="Chen G."/>
            <person name="Cahoon E.B."/>
            <person name="Gedil M."/>
            <person name="Stanke M."/>
            <person name="Haas B.J."/>
            <person name="Wortman J.R."/>
            <person name="Fraser-Liggett C.M."/>
            <person name="Ravel J."/>
            <person name="Rabinowicz P.D."/>
        </authorList>
    </citation>
    <scope>NUCLEOTIDE SEQUENCE [LARGE SCALE GENOMIC DNA]</scope>
    <source>
        <strain evidence="2">cv. Hale</strain>
    </source>
</reference>
<evidence type="ECO:0000313" key="2">
    <source>
        <dbReference type="Proteomes" id="UP000008311"/>
    </source>
</evidence>
<keyword evidence="2" id="KW-1185">Reference proteome</keyword>
<dbReference type="PANTHER" id="PTHR34950:SF8">
    <property type="entry name" value="TPX2 C-TERMINAL DOMAIN-CONTAINING PROTEIN"/>
    <property type="match status" value="1"/>
</dbReference>
<sequence length="79" mass="8808">MATAGYALAEAHVQRTLHKEKMKKSKEERAKVEGFNLEVKQSTGCFPSMFKKVHPAARLASVEDLQGQHPGNEMEIRLG</sequence>
<name>B9RJE1_RICCO</name>
<proteinExistence type="predicted"/>
<accession>B9RJE1</accession>
<dbReference type="InParanoid" id="B9RJE1"/>
<dbReference type="PANTHER" id="PTHR34950">
    <property type="entry name" value="OS04G0457400 PROTEIN"/>
    <property type="match status" value="1"/>
</dbReference>
<evidence type="ECO:0000313" key="1">
    <source>
        <dbReference type="EMBL" id="EEF48443.1"/>
    </source>
</evidence>
<dbReference type="eggNOG" id="ENOG502T1N6">
    <property type="taxonomic scope" value="Eukaryota"/>
</dbReference>
<dbReference type="Proteomes" id="UP000008311">
    <property type="component" value="Unassembled WGS sequence"/>
</dbReference>